<name>A0A6J7WAJ7_9CAUD</name>
<dbReference type="Pfam" id="PF13884">
    <property type="entry name" value="Peptidase_S74"/>
    <property type="match status" value="1"/>
</dbReference>
<protein>
    <submittedName>
        <fullName evidence="4">Intramolecular chaperone auto-processing domain containing protein</fullName>
    </submittedName>
</protein>
<dbReference type="InterPro" id="IPR030392">
    <property type="entry name" value="S74_ICA"/>
</dbReference>
<evidence type="ECO:0000256" key="1">
    <source>
        <dbReference type="ARBA" id="ARBA00004328"/>
    </source>
</evidence>
<keyword evidence="2" id="KW-0946">Virion</keyword>
<gene>
    <name evidence="4" type="ORF">UFOVP167_11</name>
</gene>
<evidence type="ECO:0000256" key="2">
    <source>
        <dbReference type="ARBA" id="ARBA00022732"/>
    </source>
</evidence>
<dbReference type="GO" id="GO:0098015">
    <property type="term" value="C:virus tail"/>
    <property type="evidence" value="ECO:0007669"/>
    <property type="project" value="UniProtKB-KW"/>
</dbReference>
<keyword evidence="2" id="KW-1227">Viral tail protein</keyword>
<reference evidence="4" key="1">
    <citation type="submission" date="2020-05" db="EMBL/GenBank/DDBJ databases">
        <authorList>
            <person name="Chiriac C."/>
            <person name="Salcher M."/>
            <person name="Ghai R."/>
            <person name="Kavagutti S V."/>
        </authorList>
    </citation>
    <scope>NUCLEOTIDE SEQUENCE</scope>
</reference>
<comment type="subcellular location">
    <subcellularLocation>
        <location evidence="1">Virion</location>
    </subcellularLocation>
</comment>
<dbReference type="PROSITE" id="PS51688">
    <property type="entry name" value="ICA"/>
    <property type="match status" value="1"/>
</dbReference>
<dbReference type="EMBL" id="LR798222">
    <property type="protein sequence ID" value="CAB5194575.1"/>
    <property type="molecule type" value="Genomic_DNA"/>
</dbReference>
<accession>A0A6J7WAJ7</accession>
<feature type="domain" description="Peptidase S74" evidence="3">
    <location>
        <begin position="212"/>
        <end position="308"/>
    </location>
</feature>
<proteinExistence type="predicted"/>
<evidence type="ECO:0000259" key="3">
    <source>
        <dbReference type="PROSITE" id="PS51688"/>
    </source>
</evidence>
<evidence type="ECO:0000313" key="4">
    <source>
        <dbReference type="EMBL" id="CAB5194575.1"/>
    </source>
</evidence>
<organism evidence="4">
    <name type="scientific">uncultured Caudovirales phage</name>
    <dbReference type="NCBI Taxonomy" id="2100421"/>
    <lineage>
        <taxon>Viruses</taxon>
        <taxon>Duplodnaviria</taxon>
        <taxon>Heunggongvirae</taxon>
        <taxon>Uroviricota</taxon>
        <taxon>Caudoviricetes</taxon>
        <taxon>Peduoviridae</taxon>
        <taxon>Maltschvirus</taxon>
        <taxon>Maltschvirus maltsch</taxon>
    </lineage>
</organism>
<sequence length="315" mass="31931">MPVAIKSTGGGSVTITAPNTASDLTLTLPNTNGTVATTTGTLTNPTINGFTGDTSVINVGSGQIYKDTSGNVGIGTSSPSTALQVNKGSSGTSYAIYADNPAGGGTTNVAGIGFSNGGVLKSSITSAVFNNDWMAFNVGGSGTTERARIDSSGNLLVGTTSLTQRLSVTGATEIGGFQNTSGTGNVRFFNSGGSTIGYIQWSGSSTSYVTSSDYRLKNSVAPMTTGLATVAALKPVTYKWNADDSDGEGFIAHELQSVIPHAVTGEKDAINEDGSIKPQGVDYSKIVVYLVAAIQELKADLDAAKAEIAALKGNV</sequence>